<evidence type="ECO:0000313" key="2">
    <source>
        <dbReference type="EMBL" id="ONI18491.1"/>
    </source>
</evidence>
<sequence>MIPSPAHTRCYVVPFTPQSLSIYREVIFLELEYLFTILFFVLRDRYYIQYFEAKQHDFLIHKTKSQVAITKQIGILIHELCVVPIMICHNIQPDARSRSCQEAMSISCRSCC</sequence>
<dbReference type="Proteomes" id="UP000006882">
    <property type="component" value="Chromosome G3"/>
</dbReference>
<keyword evidence="3" id="KW-1185">Reference proteome</keyword>
<name>A0A251Q3T5_PRUPE</name>
<protein>
    <submittedName>
        <fullName evidence="2">Uncharacterized protein</fullName>
    </submittedName>
</protein>
<proteinExistence type="predicted"/>
<dbReference type="Gramene" id="ONI18491">
    <property type="protein sequence ID" value="ONI18491"/>
    <property type="gene ID" value="PRUPE_3G218600"/>
</dbReference>
<organism evidence="2 3">
    <name type="scientific">Prunus persica</name>
    <name type="common">Peach</name>
    <name type="synonym">Amygdalus persica</name>
    <dbReference type="NCBI Taxonomy" id="3760"/>
    <lineage>
        <taxon>Eukaryota</taxon>
        <taxon>Viridiplantae</taxon>
        <taxon>Streptophyta</taxon>
        <taxon>Embryophyta</taxon>
        <taxon>Tracheophyta</taxon>
        <taxon>Spermatophyta</taxon>
        <taxon>Magnoliopsida</taxon>
        <taxon>eudicotyledons</taxon>
        <taxon>Gunneridae</taxon>
        <taxon>Pentapetalae</taxon>
        <taxon>rosids</taxon>
        <taxon>fabids</taxon>
        <taxon>Rosales</taxon>
        <taxon>Rosaceae</taxon>
        <taxon>Amygdaloideae</taxon>
        <taxon>Amygdaleae</taxon>
        <taxon>Prunus</taxon>
    </lineage>
</organism>
<accession>A0A251Q3T5</accession>
<keyword evidence="1" id="KW-0472">Membrane</keyword>
<keyword evidence="1" id="KW-1133">Transmembrane helix</keyword>
<dbReference type="AlphaFoldDB" id="A0A251Q3T5"/>
<feature type="transmembrane region" description="Helical" evidence="1">
    <location>
        <begin position="22"/>
        <end position="42"/>
    </location>
</feature>
<evidence type="ECO:0000313" key="3">
    <source>
        <dbReference type="Proteomes" id="UP000006882"/>
    </source>
</evidence>
<dbReference type="EMBL" id="CM007653">
    <property type="protein sequence ID" value="ONI18491.1"/>
    <property type="molecule type" value="Genomic_DNA"/>
</dbReference>
<evidence type="ECO:0000256" key="1">
    <source>
        <dbReference type="SAM" id="Phobius"/>
    </source>
</evidence>
<gene>
    <name evidence="2" type="ORF">PRUPE_3G218600</name>
</gene>
<keyword evidence="1" id="KW-0812">Transmembrane</keyword>
<reference evidence="2 3" key="1">
    <citation type="journal article" date="2013" name="Nat. Genet.">
        <title>The high-quality draft genome of peach (Prunus persica) identifies unique patterns of genetic diversity, domestication and genome evolution.</title>
        <authorList>
            <consortium name="International Peach Genome Initiative"/>
            <person name="Verde I."/>
            <person name="Abbott A.G."/>
            <person name="Scalabrin S."/>
            <person name="Jung S."/>
            <person name="Shu S."/>
            <person name="Marroni F."/>
            <person name="Zhebentyayeva T."/>
            <person name="Dettori M.T."/>
            <person name="Grimwood J."/>
            <person name="Cattonaro F."/>
            <person name="Zuccolo A."/>
            <person name="Rossini L."/>
            <person name="Jenkins J."/>
            <person name="Vendramin E."/>
            <person name="Meisel L.A."/>
            <person name="Decroocq V."/>
            <person name="Sosinski B."/>
            <person name="Prochnik S."/>
            <person name="Mitros T."/>
            <person name="Policriti A."/>
            <person name="Cipriani G."/>
            <person name="Dondini L."/>
            <person name="Ficklin S."/>
            <person name="Goodstein D.M."/>
            <person name="Xuan P."/>
            <person name="Del Fabbro C."/>
            <person name="Aramini V."/>
            <person name="Copetti D."/>
            <person name="Gonzalez S."/>
            <person name="Horner D.S."/>
            <person name="Falchi R."/>
            <person name="Lucas S."/>
            <person name="Mica E."/>
            <person name="Maldonado J."/>
            <person name="Lazzari B."/>
            <person name="Bielenberg D."/>
            <person name="Pirona R."/>
            <person name="Miculan M."/>
            <person name="Barakat A."/>
            <person name="Testolin R."/>
            <person name="Stella A."/>
            <person name="Tartarini S."/>
            <person name="Tonutti P."/>
            <person name="Arus P."/>
            <person name="Orellana A."/>
            <person name="Wells C."/>
            <person name="Main D."/>
            <person name="Vizzotto G."/>
            <person name="Silva H."/>
            <person name="Salamini F."/>
            <person name="Schmutz J."/>
            <person name="Morgante M."/>
            <person name="Rokhsar D.S."/>
        </authorList>
    </citation>
    <scope>NUCLEOTIDE SEQUENCE [LARGE SCALE GENOMIC DNA]</scope>
    <source>
        <strain evidence="3">cv. Nemared</strain>
    </source>
</reference>